<dbReference type="AlphaFoldDB" id="A0A830HM20"/>
<comment type="caution">
    <text evidence="2">The sequence shown here is derived from an EMBL/GenBank/DDBJ whole genome shotgun (WGS) entry which is preliminary data.</text>
</comment>
<gene>
    <name evidence="2" type="ORF">PPROV_000667000</name>
</gene>
<name>A0A830HM20_9CHLO</name>
<reference evidence="2" key="1">
    <citation type="submission" date="2020-10" db="EMBL/GenBank/DDBJ databases">
        <title>Unveiling of a novel bifunctional photoreceptor, Dualchrome1, isolated from a cosmopolitan green alga.</title>
        <authorList>
            <person name="Suzuki S."/>
            <person name="Kawachi M."/>
        </authorList>
    </citation>
    <scope>NUCLEOTIDE SEQUENCE</scope>
    <source>
        <strain evidence="2">NIES 2893</strain>
    </source>
</reference>
<feature type="chain" id="PRO_5033007678" description="C1q domain-containing protein" evidence="1">
    <location>
        <begin position="28"/>
        <end position="308"/>
    </location>
</feature>
<protein>
    <recommendedName>
        <fullName evidence="4">C1q domain-containing protein</fullName>
    </recommendedName>
</protein>
<proteinExistence type="predicted"/>
<organism evidence="2 3">
    <name type="scientific">Pycnococcus provasolii</name>
    <dbReference type="NCBI Taxonomy" id="41880"/>
    <lineage>
        <taxon>Eukaryota</taxon>
        <taxon>Viridiplantae</taxon>
        <taxon>Chlorophyta</taxon>
        <taxon>Pseudoscourfieldiophyceae</taxon>
        <taxon>Pseudoscourfieldiales</taxon>
        <taxon>Pycnococcaceae</taxon>
        <taxon>Pycnococcus</taxon>
    </lineage>
</organism>
<dbReference type="InterPro" id="IPR008983">
    <property type="entry name" value="Tumour_necrosis_fac-like_dom"/>
</dbReference>
<evidence type="ECO:0000256" key="1">
    <source>
        <dbReference type="SAM" id="SignalP"/>
    </source>
</evidence>
<dbReference type="SUPFAM" id="SSF49842">
    <property type="entry name" value="TNF-like"/>
    <property type="match status" value="1"/>
</dbReference>
<keyword evidence="1" id="KW-0732">Signal</keyword>
<feature type="signal peptide" evidence="1">
    <location>
        <begin position="1"/>
        <end position="27"/>
    </location>
</feature>
<keyword evidence="3" id="KW-1185">Reference proteome</keyword>
<evidence type="ECO:0000313" key="3">
    <source>
        <dbReference type="Proteomes" id="UP000660262"/>
    </source>
</evidence>
<dbReference type="Gene3D" id="2.60.120.40">
    <property type="match status" value="1"/>
</dbReference>
<dbReference type="OrthoDB" id="10070467at2759"/>
<accession>A0A830HM20</accession>
<evidence type="ECO:0000313" key="2">
    <source>
        <dbReference type="EMBL" id="GHP07928.1"/>
    </source>
</evidence>
<sequence length="308" mass="32517">MKMKAHVTTYLWVALLLGVGWLDTAKAQAEVINEPSPSVEAILKRLDNFHAELNDIKQSILSSGSLGVVSEAIAAKLTPRRTLLSTQSAADSFQHVSSDGSARLSISSDTGVDVESVQFSGASIGISADTDLLSLGSGTLTVNGDITATGSCCGSSSTAFTPRGFYVKKDSSTSITTSAGTWETVAGFTTTNLVGGWDSGNLVMNTGVFTAPVAGYYYVSVTQRVDDHDPSSSYVRLIISINDSTSWLSLGGHTLVGNGWSSNFESIHASNIISLSASDTIRFKVQASGDTTYYLHAESYYSVFLMPT</sequence>
<evidence type="ECO:0008006" key="4">
    <source>
        <dbReference type="Google" id="ProtNLM"/>
    </source>
</evidence>
<dbReference type="Proteomes" id="UP000660262">
    <property type="component" value="Unassembled WGS sequence"/>
</dbReference>
<dbReference type="EMBL" id="BNJQ01000018">
    <property type="protein sequence ID" value="GHP07928.1"/>
    <property type="molecule type" value="Genomic_DNA"/>
</dbReference>